<feature type="domain" description="PAS" evidence="3">
    <location>
        <begin position="1"/>
        <end position="39"/>
    </location>
</feature>
<proteinExistence type="predicted"/>
<dbReference type="InterPro" id="IPR036457">
    <property type="entry name" value="PPM-type-like_dom_sf"/>
</dbReference>
<dbReference type="InterPro" id="IPR003594">
    <property type="entry name" value="HATPase_dom"/>
</dbReference>
<dbReference type="Proteomes" id="UP001519311">
    <property type="component" value="Unassembled WGS sequence"/>
</dbReference>
<dbReference type="Pfam" id="PF13581">
    <property type="entry name" value="HATPase_c_2"/>
    <property type="match status" value="1"/>
</dbReference>
<dbReference type="SMART" id="SM00065">
    <property type="entry name" value="GAF"/>
    <property type="match status" value="1"/>
</dbReference>
<dbReference type="InterPro" id="IPR029016">
    <property type="entry name" value="GAF-like_dom_sf"/>
</dbReference>
<name>A0ABS4VB98_9ACTN</name>
<dbReference type="InterPro" id="IPR013656">
    <property type="entry name" value="PAS_4"/>
</dbReference>
<dbReference type="Pfam" id="PF08448">
    <property type="entry name" value="PAS_4"/>
    <property type="match status" value="1"/>
</dbReference>
<evidence type="ECO:0000313" key="4">
    <source>
        <dbReference type="EMBL" id="MBP2361176.1"/>
    </source>
</evidence>
<dbReference type="InterPro" id="IPR001932">
    <property type="entry name" value="PPM-type_phosphatase-like_dom"/>
</dbReference>
<evidence type="ECO:0000256" key="2">
    <source>
        <dbReference type="SAM" id="MobiDB-lite"/>
    </source>
</evidence>
<gene>
    <name evidence="4" type="ORF">JOF59_003576</name>
</gene>
<dbReference type="PROSITE" id="PS50112">
    <property type="entry name" value="PAS"/>
    <property type="match status" value="1"/>
</dbReference>
<evidence type="ECO:0000256" key="1">
    <source>
        <dbReference type="ARBA" id="ARBA00022801"/>
    </source>
</evidence>
<dbReference type="InterPro" id="IPR003018">
    <property type="entry name" value="GAF"/>
</dbReference>
<keyword evidence="5" id="KW-1185">Reference proteome</keyword>
<dbReference type="Pfam" id="PF07228">
    <property type="entry name" value="SpoIIE"/>
    <property type="match status" value="1"/>
</dbReference>
<comment type="caution">
    <text evidence="4">The sequence shown here is derived from an EMBL/GenBank/DDBJ whole genome shotgun (WGS) entry which is preliminary data.</text>
</comment>
<dbReference type="PANTHER" id="PTHR43156">
    <property type="entry name" value="STAGE II SPORULATION PROTEIN E-RELATED"/>
    <property type="match status" value="1"/>
</dbReference>
<evidence type="ECO:0000313" key="5">
    <source>
        <dbReference type="Proteomes" id="UP001519311"/>
    </source>
</evidence>
<dbReference type="RefSeq" id="WP_209470450.1">
    <property type="nucleotide sequence ID" value="NZ_BMWJ01000003.1"/>
</dbReference>
<dbReference type="SUPFAM" id="SSF55781">
    <property type="entry name" value="GAF domain-like"/>
    <property type="match status" value="1"/>
</dbReference>
<dbReference type="InterPro" id="IPR036890">
    <property type="entry name" value="HATPase_C_sf"/>
</dbReference>
<organism evidence="4 5">
    <name type="scientific">Streptomyces clavifer</name>
    <dbReference type="NCBI Taxonomy" id="68188"/>
    <lineage>
        <taxon>Bacteria</taxon>
        <taxon>Bacillati</taxon>
        <taxon>Actinomycetota</taxon>
        <taxon>Actinomycetes</taxon>
        <taxon>Kitasatosporales</taxon>
        <taxon>Streptomycetaceae</taxon>
        <taxon>Streptomyces</taxon>
    </lineage>
</organism>
<dbReference type="InterPro" id="IPR000014">
    <property type="entry name" value="PAS"/>
</dbReference>
<protein>
    <submittedName>
        <fullName evidence="4">Anti-sigma regulatory factor (Ser/Thr protein kinase)/PAS domain-containing protein</fullName>
    </submittedName>
</protein>
<dbReference type="PANTHER" id="PTHR43156:SF2">
    <property type="entry name" value="STAGE II SPORULATION PROTEIN E"/>
    <property type="match status" value="1"/>
</dbReference>
<dbReference type="EMBL" id="JAGINS010000001">
    <property type="protein sequence ID" value="MBP2361176.1"/>
    <property type="molecule type" value="Genomic_DNA"/>
</dbReference>
<feature type="region of interest" description="Disordered" evidence="2">
    <location>
        <begin position="597"/>
        <end position="618"/>
    </location>
</feature>
<dbReference type="SUPFAM" id="SSF55785">
    <property type="entry name" value="PYP-like sensor domain (PAS domain)"/>
    <property type="match status" value="1"/>
</dbReference>
<dbReference type="SMART" id="SM00331">
    <property type="entry name" value="PP2C_SIG"/>
    <property type="match status" value="1"/>
</dbReference>
<keyword evidence="1" id="KW-0378">Hydrolase</keyword>
<accession>A0ABS4VB98</accession>
<dbReference type="Gene3D" id="3.30.565.10">
    <property type="entry name" value="Histidine kinase-like ATPase, C-terminal domain"/>
    <property type="match status" value="1"/>
</dbReference>
<dbReference type="Gene3D" id="3.60.40.10">
    <property type="entry name" value="PPM-type phosphatase domain"/>
    <property type="match status" value="1"/>
</dbReference>
<dbReference type="InterPro" id="IPR035965">
    <property type="entry name" value="PAS-like_dom_sf"/>
</dbReference>
<dbReference type="InterPro" id="IPR052016">
    <property type="entry name" value="Bact_Sigma-Reg"/>
</dbReference>
<sequence>MADGPLMAVDGDGMVTRWSAAAEWRFGLTADAAVGQQVMAVLAAGEHLDRGTAGLRLLPSADPGAHWGVWSESDGPREGERVLGPAVLDVLFAKARVRVHVLDRDLRVVRVTDPSGGAALSERLRGRPFAEVYGFDDPEAVDASVREVLRTGGTGGERMFRARPSGGAPGRRTLSLSAFRLEPEWADGIPGVVVSVTDATERVGARAREAALSAVRGVVGGTLDVETTCRDLVDAVVPGYADVAVVEVVDSVLRGEDLPTGPPVPGVPLRRAAFGARSADPAHPVGDVRAVLPATPFQRVLSDPRPRLVPLVDVPWADADPARAAAIRTSGAHTLVVAPLTVRGAVLGLVSLYRCEDSDPYTEDDLPVVEDMASRTALSIDNARRYVHERAIASTLQHRLFPRGPTSHGAVETAHLVLPGAGGGCWFDTIALPGARTALVIGEVAGQGIHVAITMGQLRTVIHALAELDLEPDELLARLYDTASRLVQERAELPPSDPLRRSMPVATCVYAVYDPFSRTCTVASAGHPAPLVVGPDGAASVAGLAEGPPLGSQERAPSVAASTFPLREGSLLAFCSSALQVHAESSMGALRRVLTEAEHSPGHHPRHRPDGRPGRSLPELCDEAAYALPATVDLQGAALLLARTGSIPADRFGIWNLPHDSSAPAAARGLATRQLADWNLDGDTGYATELIVSELVTNAVRYGLPPLELRLVLDRVLMCEVRDASSVAPNLRYARTIDEGGRGLFIVSQLATQWGTRYAPGGKTVWTEQSLPPEQTSG</sequence>
<dbReference type="Gene3D" id="3.30.450.40">
    <property type="match status" value="1"/>
</dbReference>
<dbReference type="Gene3D" id="3.30.450.20">
    <property type="entry name" value="PAS domain"/>
    <property type="match status" value="1"/>
</dbReference>
<evidence type="ECO:0000259" key="3">
    <source>
        <dbReference type="PROSITE" id="PS50112"/>
    </source>
</evidence>
<dbReference type="CDD" id="cd16936">
    <property type="entry name" value="HATPase_RsbW-like"/>
    <property type="match status" value="1"/>
</dbReference>
<dbReference type="Pfam" id="PF01590">
    <property type="entry name" value="GAF"/>
    <property type="match status" value="1"/>
</dbReference>
<reference evidence="4 5" key="1">
    <citation type="submission" date="2021-03" db="EMBL/GenBank/DDBJ databases">
        <title>Sequencing the genomes of 1000 actinobacteria strains.</title>
        <authorList>
            <person name="Klenk H.-P."/>
        </authorList>
    </citation>
    <scope>NUCLEOTIDE SEQUENCE [LARGE SCALE GENOMIC DNA]</scope>
    <source>
        <strain evidence="4 5">DSM 40843</strain>
    </source>
</reference>